<sequence length="43" mass="4205">MEREGAVLPMAACGFIAVQAGDVFVLPTPGGGGYGVAVDAPRG</sequence>
<gene>
    <name evidence="1" type="ORF">SLI_0099</name>
</gene>
<evidence type="ECO:0008006" key="3">
    <source>
        <dbReference type="Google" id="ProtNLM"/>
    </source>
</evidence>
<proteinExistence type="predicted"/>
<evidence type="ECO:0000313" key="2">
    <source>
        <dbReference type="Proteomes" id="UP000014062"/>
    </source>
</evidence>
<organism evidence="1 2">
    <name type="scientific">Streptomyces lividans 1326</name>
    <dbReference type="NCBI Taxonomy" id="1200984"/>
    <lineage>
        <taxon>Bacteria</taxon>
        <taxon>Bacillati</taxon>
        <taxon>Actinomycetota</taxon>
        <taxon>Actinomycetes</taxon>
        <taxon>Kitasatosporales</taxon>
        <taxon>Streptomycetaceae</taxon>
        <taxon>Streptomyces</taxon>
    </lineage>
</organism>
<dbReference type="Proteomes" id="UP000014062">
    <property type="component" value="Chromosome"/>
</dbReference>
<dbReference type="AlphaFoldDB" id="A0A7U9H7Z1"/>
<name>A0A7U9H7Z1_STRLI</name>
<reference evidence="2" key="1">
    <citation type="journal article" date="2013" name="Genome Biol. Evol.">
        <title>The genome sequence of Streptomyces lividans 66 reveals a novel tRNA-dependent peptide biosynthetic system within a metal-related genomic island.</title>
        <authorList>
            <person name="Cruz-Morales P."/>
            <person name="Vijgenboom E."/>
            <person name="Iruegas-Bocardo F."/>
            <person name="Girard G."/>
            <person name="Yanez-Guerra L.A."/>
            <person name="Ramos-Aboites H.E."/>
            <person name="Pernodet J.L."/>
            <person name="Anne J."/>
            <person name="van Wezel G.P."/>
            <person name="Barona-Gomez F."/>
        </authorList>
    </citation>
    <scope>NUCLEOTIDE SEQUENCE [LARGE SCALE GENOMIC DNA]</scope>
    <source>
        <strain evidence="2">1326</strain>
    </source>
</reference>
<evidence type="ECO:0000313" key="1">
    <source>
        <dbReference type="EMBL" id="EOY44818.1"/>
    </source>
</evidence>
<protein>
    <recommendedName>
        <fullName evidence="3">Hydantoinase B/oxoprolinase domain-containing protein</fullName>
    </recommendedName>
</protein>
<accession>A0A7U9H7Z1</accession>
<dbReference type="EMBL" id="CM001889">
    <property type="protein sequence ID" value="EOY44818.1"/>
    <property type="molecule type" value="Genomic_DNA"/>
</dbReference>